<dbReference type="GO" id="GO:0051287">
    <property type="term" value="F:NAD binding"/>
    <property type="evidence" value="ECO:0007669"/>
    <property type="project" value="InterPro"/>
</dbReference>
<evidence type="ECO:0000256" key="4">
    <source>
        <dbReference type="ARBA" id="ARBA00023002"/>
    </source>
</evidence>
<feature type="binding site" evidence="10">
    <location>
        <position position="260"/>
    </location>
    <ligand>
        <name>NAD(+)</name>
        <dbReference type="ChEBI" id="CHEBI:57540"/>
    </ligand>
</feature>
<comment type="similarity">
    <text evidence="2 7">Belongs to the UDP-glucose/GDP-mannose dehydrogenase family.</text>
</comment>
<reference evidence="12 13" key="1">
    <citation type="submission" date="2016-06" db="EMBL/GenBank/DDBJ databases">
        <authorList>
            <person name="Kjaerup R.B."/>
            <person name="Dalgaard T.S."/>
            <person name="Juul-Madsen H.R."/>
        </authorList>
    </citation>
    <scope>NUCLEOTIDE SEQUENCE [LARGE SCALE GENOMIC DNA]</scope>
    <source>
        <strain evidence="12 13">E3012</strain>
    </source>
</reference>
<feature type="active site" description="Nucleophile" evidence="8">
    <location>
        <position position="257"/>
    </location>
</feature>
<proteinExistence type="inferred from homology"/>
<feature type="binding site" evidence="10">
    <location>
        <position position="38"/>
    </location>
    <ligand>
        <name>NAD(+)</name>
        <dbReference type="ChEBI" id="CHEBI:57540"/>
    </ligand>
</feature>
<evidence type="ECO:0000256" key="3">
    <source>
        <dbReference type="ARBA" id="ARBA00012954"/>
    </source>
</evidence>
<dbReference type="Pfam" id="PF03720">
    <property type="entry name" value="UDPG_MGDP_dh_C"/>
    <property type="match status" value="1"/>
</dbReference>
<feature type="binding site" evidence="9">
    <location>
        <begin position="246"/>
        <end position="250"/>
    </location>
    <ligand>
        <name>substrate</name>
    </ligand>
</feature>
<gene>
    <name evidence="12" type="ORF">A5677_09310</name>
</gene>
<dbReference type="InterPro" id="IPR017476">
    <property type="entry name" value="UDP-Glc/GDP-Man"/>
</dbReference>
<keyword evidence="4 7" id="KW-0560">Oxidoreductase</keyword>
<dbReference type="InterPro" id="IPR008927">
    <property type="entry name" value="6-PGluconate_DH-like_C_sf"/>
</dbReference>
<comment type="catalytic activity">
    <reaction evidence="6 7">
        <text>UDP-alpha-D-glucose + 2 NAD(+) + H2O = UDP-alpha-D-glucuronate + 2 NADH + 3 H(+)</text>
        <dbReference type="Rhea" id="RHEA:23596"/>
        <dbReference type="ChEBI" id="CHEBI:15377"/>
        <dbReference type="ChEBI" id="CHEBI:15378"/>
        <dbReference type="ChEBI" id="CHEBI:57540"/>
        <dbReference type="ChEBI" id="CHEBI:57945"/>
        <dbReference type="ChEBI" id="CHEBI:58052"/>
        <dbReference type="ChEBI" id="CHEBI:58885"/>
        <dbReference type="EC" id="1.1.1.22"/>
    </reaction>
</comment>
<dbReference type="Gene3D" id="3.40.50.720">
    <property type="entry name" value="NAD(P)-binding Rossmann-like Domain"/>
    <property type="match status" value="2"/>
</dbReference>
<evidence type="ECO:0000256" key="9">
    <source>
        <dbReference type="PIRSR" id="PIRSR500134-2"/>
    </source>
</evidence>
<dbReference type="GO" id="GO:0003979">
    <property type="term" value="F:UDP-glucose 6-dehydrogenase activity"/>
    <property type="evidence" value="ECO:0007669"/>
    <property type="project" value="UniProtKB-EC"/>
</dbReference>
<dbReference type="Gene3D" id="1.20.5.100">
    <property type="entry name" value="Cytochrome c1, transmembrane anchor, C-terminal"/>
    <property type="match status" value="1"/>
</dbReference>
<protein>
    <recommendedName>
        <fullName evidence="3 7">UDP-glucose 6-dehydrogenase</fullName>
        <ecNumber evidence="3 7">1.1.1.22</ecNumber>
    </recommendedName>
</protein>
<evidence type="ECO:0000313" key="13">
    <source>
        <dbReference type="Proteomes" id="UP000092683"/>
    </source>
</evidence>
<dbReference type="PIRSF" id="PIRSF500134">
    <property type="entry name" value="UDPglc_DH_bac"/>
    <property type="match status" value="1"/>
</dbReference>
<dbReference type="EMBL" id="MBEE01000294">
    <property type="protein sequence ID" value="OCB41499.1"/>
    <property type="molecule type" value="Genomic_DNA"/>
</dbReference>
<sequence length="433" mass="46175">MSEPLVGVVGVGYVGLTTAVCVADRGLNTVAVDIDRDRVRKLAAGIPVIDEPQLPKLLHDGLARGRLRFSEDFGALADRDVVFVCVPTPSADDGRADLGAVESVIDLLGGVLRSDAVVALKSTVPVGTTSAMAKRLRRKGIRVVSAPEFLREGRAIHDFRHPDRLVIGSHDETAAQLVRRSYGLEPERVLWMSPESAELAKYASNAFLAVKLSYTNSLAALCAQVGADIDDVTGCMGADRRIGPEFLRPGPGWGGSCLPKDTAALVHTARRHGVPFAEVEAARRTNTAQAQRIVTALRQMIGRPIRGCRITAFGLTFKAATSDTRDSPALAACRELSVAGAHVMGYDPQLPNIDPAALQASGVTAVDDPYRAAKAAEAIVVLTEWPQFRDLDWRVIARDAPLAVVLDARNSLDPATVEKAGLLHLGNGVPQGW</sequence>
<dbReference type="PIRSF" id="PIRSF000124">
    <property type="entry name" value="UDPglc_GDPman_dh"/>
    <property type="match status" value="1"/>
</dbReference>
<evidence type="ECO:0000256" key="8">
    <source>
        <dbReference type="PIRSR" id="PIRSR500134-1"/>
    </source>
</evidence>
<feature type="binding site" evidence="9">
    <location>
        <position position="201"/>
    </location>
    <ligand>
        <name>substrate</name>
    </ligand>
</feature>
<dbReference type="Pfam" id="PF03721">
    <property type="entry name" value="UDPG_MGDP_dh_N"/>
    <property type="match status" value="1"/>
</dbReference>
<feature type="binding site" evidence="10">
    <location>
        <position position="152"/>
    </location>
    <ligand>
        <name>NAD(+)</name>
        <dbReference type="ChEBI" id="CHEBI:57540"/>
    </ligand>
</feature>
<organism evidence="12 13">
    <name type="scientific">Mycobacterium malmoense</name>
    <dbReference type="NCBI Taxonomy" id="1780"/>
    <lineage>
        <taxon>Bacteria</taxon>
        <taxon>Bacillati</taxon>
        <taxon>Actinomycetota</taxon>
        <taxon>Actinomycetes</taxon>
        <taxon>Mycobacteriales</taxon>
        <taxon>Mycobacteriaceae</taxon>
        <taxon>Mycobacterium</taxon>
    </lineage>
</organism>
<dbReference type="InterPro" id="IPR001732">
    <property type="entry name" value="UDP-Glc/GDP-Man_DH_N"/>
</dbReference>
<feature type="binding site" evidence="9">
    <location>
        <position position="254"/>
    </location>
    <ligand>
        <name>substrate</name>
    </ligand>
</feature>
<dbReference type="InterPro" id="IPR036291">
    <property type="entry name" value="NAD(P)-bd_dom_sf"/>
</dbReference>
<dbReference type="RefSeq" id="WP_065484780.1">
    <property type="nucleotide sequence ID" value="NZ_MBEE01000294.1"/>
</dbReference>
<keyword evidence="5 7" id="KW-0520">NAD</keyword>
<dbReference type="OrthoDB" id="5193947at2"/>
<feature type="binding site" evidence="10">
    <location>
        <position position="123"/>
    </location>
    <ligand>
        <name>NAD(+)</name>
        <dbReference type="ChEBI" id="CHEBI:57540"/>
    </ligand>
</feature>
<feature type="binding site" evidence="9">
    <location>
        <position position="318"/>
    </location>
    <ligand>
        <name>substrate</name>
    </ligand>
</feature>
<evidence type="ECO:0000313" key="12">
    <source>
        <dbReference type="EMBL" id="OCB41499.1"/>
    </source>
</evidence>
<dbReference type="NCBIfam" id="TIGR03026">
    <property type="entry name" value="NDP-sugDHase"/>
    <property type="match status" value="1"/>
</dbReference>
<dbReference type="SUPFAM" id="SSF51735">
    <property type="entry name" value="NAD(P)-binding Rossmann-fold domains"/>
    <property type="match status" value="1"/>
</dbReference>
<dbReference type="PANTHER" id="PTHR43750">
    <property type="entry name" value="UDP-GLUCOSE 6-DEHYDROGENASE TUAD"/>
    <property type="match status" value="1"/>
</dbReference>
<name>A0A1B9CH60_MYCMA</name>
<evidence type="ECO:0000259" key="11">
    <source>
        <dbReference type="SMART" id="SM00984"/>
    </source>
</evidence>
<dbReference type="SUPFAM" id="SSF48179">
    <property type="entry name" value="6-phosphogluconate dehydrogenase C-terminal domain-like"/>
    <property type="match status" value="1"/>
</dbReference>
<dbReference type="InterPro" id="IPR014027">
    <property type="entry name" value="UDP-Glc/GDP-Man_DH_C"/>
</dbReference>
<feature type="binding site" evidence="9">
    <location>
        <begin position="149"/>
        <end position="152"/>
    </location>
    <ligand>
        <name>substrate</name>
    </ligand>
</feature>
<feature type="binding site" evidence="10">
    <location>
        <position position="325"/>
    </location>
    <ligand>
        <name>NAD(+)</name>
        <dbReference type="ChEBI" id="CHEBI:57540"/>
    </ligand>
</feature>
<dbReference type="InterPro" id="IPR014026">
    <property type="entry name" value="UDP-Glc/GDP-Man_DH_dimer"/>
</dbReference>
<dbReference type="SUPFAM" id="SSF52413">
    <property type="entry name" value="UDP-glucose/GDP-mannose dehydrogenase C-terminal domain"/>
    <property type="match status" value="1"/>
</dbReference>
<evidence type="ECO:0000256" key="2">
    <source>
        <dbReference type="ARBA" id="ARBA00006601"/>
    </source>
</evidence>
<dbReference type="PANTHER" id="PTHR43750:SF3">
    <property type="entry name" value="UDP-GLUCOSE 6-DEHYDROGENASE TUAD"/>
    <property type="match status" value="1"/>
</dbReference>
<dbReference type="EC" id="1.1.1.22" evidence="3 7"/>
<feature type="domain" description="UDP-glucose/GDP-mannose dehydrogenase C-terminal" evidence="11">
    <location>
        <begin position="311"/>
        <end position="414"/>
    </location>
</feature>
<dbReference type="InterPro" id="IPR028357">
    <property type="entry name" value="UDPglc_DH_bac"/>
</dbReference>
<evidence type="ECO:0000256" key="1">
    <source>
        <dbReference type="ARBA" id="ARBA00004701"/>
    </source>
</evidence>
<evidence type="ECO:0000256" key="10">
    <source>
        <dbReference type="PIRSR" id="PIRSR500134-3"/>
    </source>
</evidence>
<feature type="binding site" evidence="10">
    <location>
        <position position="88"/>
    </location>
    <ligand>
        <name>NAD(+)</name>
        <dbReference type="ChEBI" id="CHEBI:57540"/>
    </ligand>
</feature>
<dbReference type="UniPathway" id="UPA00038">
    <property type="reaction ID" value="UER00491"/>
</dbReference>
<dbReference type="GO" id="GO:0000271">
    <property type="term" value="P:polysaccharide biosynthetic process"/>
    <property type="evidence" value="ECO:0007669"/>
    <property type="project" value="InterPro"/>
</dbReference>
<comment type="pathway">
    <text evidence="1">Nucleotide-sugar biosynthesis; UDP-alpha-D-glucuronate biosynthesis; UDP-alpha-D-glucuronate from UDP-alpha-D-glucose: step 1/1.</text>
</comment>
<comment type="caution">
    <text evidence="12">The sequence shown here is derived from an EMBL/GenBank/DDBJ whole genome shotgun (WGS) entry which is preliminary data.</text>
</comment>
<accession>A0A1B9CH60</accession>
<dbReference type="Proteomes" id="UP000092683">
    <property type="component" value="Unassembled WGS sequence"/>
</dbReference>
<evidence type="ECO:0000256" key="6">
    <source>
        <dbReference type="ARBA" id="ARBA00047473"/>
    </source>
</evidence>
<dbReference type="GO" id="GO:0006065">
    <property type="term" value="P:UDP-glucuronate biosynthetic process"/>
    <property type="evidence" value="ECO:0007669"/>
    <property type="project" value="UniProtKB-UniPathway"/>
</dbReference>
<evidence type="ECO:0000256" key="5">
    <source>
        <dbReference type="ARBA" id="ARBA00023027"/>
    </source>
</evidence>
<dbReference type="SMART" id="SM00984">
    <property type="entry name" value="UDPG_MGDP_dh_C"/>
    <property type="match status" value="1"/>
</dbReference>
<evidence type="ECO:0000256" key="7">
    <source>
        <dbReference type="PIRNR" id="PIRNR000124"/>
    </source>
</evidence>
<dbReference type="InterPro" id="IPR036220">
    <property type="entry name" value="UDP-Glc/GDP-Man_DH_C_sf"/>
</dbReference>
<feature type="binding site" evidence="10">
    <location>
        <position position="33"/>
    </location>
    <ligand>
        <name>NAD(+)</name>
        <dbReference type="ChEBI" id="CHEBI:57540"/>
    </ligand>
</feature>
<dbReference type="Pfam" id="PF00984">
    <property type="entry name" value="UDPG_MGDP_dh"/>
    <property type="match status" value="1"/>
</dbReference>
<dbReference type="AlphaFoldDB" id="A0A1B9CH60"/>